<reference evidence="3" key="1">
    <citation type="submission" date="2022-03" db="EMBL/GenBank/DDBJ databases">
        <title>A functionally conserved STORR gene fusion in Papaver species that diverged 16.8 million years ago.</title>
        <authorList>
            <person name="Catania T."/>
        </authorList>
    </citation>
    <scope>NUCLEOTIDE SEQUENCE</scope>
    <source>
        <strain evidence="3">S-191538</strain>
    </source>
</reference>
<dbReference type="InterPro" id="IPR007529">
    <property type="entry name" value="Znf_HIT"/>
</dbReference>
<keyword evidence="4" id="KW-1185">Reference proteome</keyword>
<feature type="compositionally biased region" description="Basic residues" evidence="1">
    <location>
        <begin position="139"/>
        <end position="149"/>
    </location>
</feature>
<accession>A0AA41VV86</accession>
<organism evidence="3 4">
    <name type="scientific">Papaver nudicaule</name>
    <name type="common">Iceland poppy</name>
    <dbReference type="NCBI Taxonomy" id="74823"/>
    <lineage>
        <taxon>Eukaryota</taxon>
        <taxon>Viridiplantae</taxon>
        <taxon>Streptophyta</taxon>
        <taxon>Embryophyta</taxon>
        <taxon>Tracheophyta</taxon>
        <taxon>Spermatophyta</taxon>
        <taxon>Magnoliopsida</taxon>
        <taxon>Ranunculales</taxon>
        <taxon>Papaveraceae</taxon>
        <taxon>Papaveroideae</taxon>
        <taxon>Papaver</taxon>
    </lineage>
</organism>
<dbReference type="SMART" id="SM01406">
    <property type="entry name" value="PAPA-1"/>
    <property type="match status" value="1"/>
</dbReference>
<dbReference type="EMBL" id="JAJJMA010298275">
    <property type="protein sequence ID" value="MCL7047875.1"/>
    <property type="molecule type" value="Genomic_DNA"/>
</dbReference>
<feature type="compositionally biased region" description="Polar residues" evidence="1">
    <location>
        <begin position="217"/>
        <end position="238"/>
    </location>
</feature>
<dbReference type="GO" id="GO:0006338">
    <property type="term" value="P:chromatin remodeling"/>
    <property type="evidence" value="ECO:0007669"/>
    <property type="project" value="InterPro"/>
</dbReference>
<feature type="compositionally biased region" description="Basic and acidic residues" evidence="1">
    <location>
        <begin position="203"/>
        <end position="216"/>
    </location>
</feature>
<feature type="compositionally biased region" description="Basic and acidic residues" evidence="1">
    <location>
        <begin position="152"/>
        <end position="161"/>
    </location>
</feature>
<dbReference type="AlphaFoldDB" id="A0AA41VV86"/>
<sequence length="401" mass="45290">MFNLLLLIDRLALGFVVMLLNVCLLISLDVLYCCLLRSDNSDDDDSPPPPKGIGLQGVRWKDFSCEGFGQVKEESSKQKMLEESEQVRKSKRAPKPRVLDGEFDDGEEDEEIRYLEKLRMSKASLDSVADCDDDEEGSKKHRKISRVSKIRMLNEDHKVDLEYGSSRSGKKKSRSDRGSDDADYVEQLVSDEEPDVKRKKLKKDPADSVIEGKKEMTLTTRQRALQSGKDISSASGTSLVEFPNGLPHAPSRKNKEKLSEVEQQLKKAEAAQRRRLQVEKAARESEAEAIRKILGQDSSRKKREDKLKKRRDEIAQEKADNAITLPPNTIRWTSNSAGNTVTFSKETGLPSLFSSKPISYPPPREKCAGPSCTSTYRYRDSKTKLPLCSLECYRAVQELQQ</sequence>
<gene>
    <name evidence="3" type="ORF">MKW94_017989</name>
</gene>
<dbReference type="PANTHER" id="PTHR21561">
    <property type="entry name" value="INO80 COMPLEX SUBUNIT B"/>
    <property type="match status" value="1"/>
</dbReference>
<dbReference type="Pfam" id="PF04795">
    <property type="entry name" value="PAPA-1"/>
    <property type="match status" value="1"/>
</dbReference>
<feature type="compositionally biased region" description="Polar residues" evidence="1">
    <location>
        <begin position="326"/>
        <end position="345"/>
    </location>
</feature>
<dbReference type="Pfam" id="PF04438">
    <property type="entry name" value="zf-HIT"/>
    <property type="match status" value="1"/>
</dbReference>
<feature type="region of interest" description="Disordered" evidence="1">
    <location>
        <begin position="72"/>
        <end position="105"/>
    </location>
</feature>
<evidence type="ECO:0000313" key="4">
    <source>
        <dbReference type="Proteomes" id="UP001177140"/>
    </source>
</evidence>
<protein>
    <recommendedName>
        <fullName evidence="2">INO80 complex subunit B-like conserved region domain-containing protein</fullName>
    </recommendedName>
</protein>
<feature type="domain" description="INO80 complex subunit B-like conserved region" evidence="2">
    <location>
        <begin position="262"/>
        <end position="347"/>
    </location>
</feature>
<dbReference type="InterPro" id="IPR029523">
    <property type="entry name" value="INO80B/Ies2"/>
</dbReference>
<dbReference type="CDD" id="cd23021">
    <property type="entry name" value="zf-HIT_IN80B"/>
    <property type="match status" value="1"/>
</dbReference>
<evidence type="ECO:0000259" key="2">
    <source>
        <dbReference type="SMART" id="SM01406"/>
    </source>
</evidence>
<name>A0AA41VV86_PAPNU</name>
<dbReference type="InterPro" id="IPR006880">
    <property type="entry name" value="INO80B_C"/>
</dbReference>
<proteinExistence type="predicted"/>
<dbReference type="Proteomes" id="UP001177140">
    <property type="component" value="Unassembled WGS sequence"/>
</dbReference>
<feature type="compositionally biased region" description="Basic and acidic residues" evidence="1">
    <location>
        <begin position="256"/>
        <end position="291"/>
    </location>
</feature>
<feature type="compositionally biased region" description="Acidic residues" evidence="1">
    <location>
        <begin position="181"/>
        <end position="194"/>
    </location>
</feature>
<evidence type="ECO:0000313" key="3">
    <source>
        <dbReference type="EMBL" id="MCL7047875.1"/>
    </source>
</evidence>
<evidence type="ECO:0000256" key="1">
    <source>
        <dbReference type="SAM" id="MobiDB-lite"/>
    </source>
</evidence>
<comment type="caution">
    <text evidence="3">The sequence shown here is derived from an EMBL/GenBank/DDBJ whole genome shotgun (WGS) entry which is preliminary data.</text>
</comment>
<feature type="compositionally biased region" description="Basic and acidic residues" evidence="1">
    <location>
        <begin position="298"/>
        <end position="320"/>
    </location>
</feature>
<dbReference type="PANTHER" id="PTHR21561:SF25">
    <property type="entry name" value="OS03G0811500 PROTEIN"/>
    <property type="match status" value="1"/>
</dbReference>
<feature type="compositionally biased region" description="Basic and acidic residues" evidence="1">
    <location>
        <begin position="72"/>
        <end position="88"/>
    </location>
</feature>
<feature type="region of interest" description="Disordered" evidence="1">
    <location>
        <begin position="125"/>
        <end position="369"/>
    </location>
</feature>
<dbReference type="GO" id="GO:0031011">
    <property type="term" value="C:Ino80 complex"/>
    <property type="evidence" value="ECO:0007669"/>
    <property type="project" value="InterPro"/>
</dbReference>